<dbReference type="Pfam" id="PF00005">
    <property type="entry name" value="ABC_tran"/>
    <property type="match status" value="1"/>
</dbReference>
<feature type="transmembrane region" description="Helical" evidence="7">
    <location>
        <begin position="561"/>
        <end position="587"/>
    </location>
</feature>
<protein>
    <submittedName>
        <fullName evidence="9">AB22G-like protein</fullName>
    </submittedName>
</protein>
<feature type="transmembrane region" description="Helical" evidence="7">
    <location>
        <begin position="419"/>
        <end position="439"/>
    </location>
</feature>
<reference evidence="9" key="1">
    <citation type="submission" date="2022-11" db="EMBL/GenBank/DDBJ databases">
        <title>Centuries of genome instability and evolution in soft-shell clam transmissible cancer (bioRxiv).</title>
        <authorList>
            <person name="Hart S.F.M."/>
            <person name="Yonemitsu M.A."/>
            <person name="Giersch R.M."/>
            <person name="Beal B.F."/>
            <person name="Arriagada G."/>
            <person name="Davis B.W."/>
            <person name="Ostrander E.A."/>
            <person name="Goff S.P."/>
            <person name="Metzger M.J."/>
        </authorList>
    </citation>
    <scope>NUCLEOTIDE SEQUENCE</scope>
    <source>
        <strain evidence="9">MELC-2E11</strain>
        <tissue evidence="9">Siphon/mantle</tissue>
    </source>
</reference>
<evidence type="ECO:0000259" key="8">
    <source>
        <dbReference type="PROSITE" id="PS50893"/>
    </source>
</evidence>
<evidence type="ECO:0000256" key="6">
    <source>
        <dbReference type="ARBA" id="ARBA00023136"/>
    </source>
</evidence>
<dbReference type="PROSITE" id="PS50893">
    <property type="entry name" value="ABC_TRANSPORTER_2"/>
    <property type="match status" value="1"/>
</dbReference>
<dbReference type="PROSITE" id="PS00211">
    <property type="entry name" value="ABC_TRANSPORTER_1"/>
    <property type="match status" value="1"/>
</dbReference>
<evidence type="ECO:0000256" key="5">
    <source>
        <dbReference type="ARBA" id="ARBA00022989"/>
    </source>
</evidence>
<feature type="transmembrane region" description="Helical" evidence="7">
    <location>
        <begin position="451"/>
        <end position="470"/>
    </location>
</feature>
<evidence type="ECO:0000256" key="1">
    <source>
        <dbReference type="ARBA" id="ARBA00004141"/>
    </source>
</evidence>
<dbReference type="Gene3D" id="3.40.50.300">
    <property type="entry name" value="P-loop containing nucleotide triphosphate hydrolases"/>
    <property type="match status" value="1"/>
</dbReference>
<name>A0ABY7DV89_MYAAR</name>
<keyword evidence="6 7" id="KW-0472">Membrane</keyword>
<evidence type="ECO:0000256" key="3">
    <source>
        <dbReference type="ARBA" id="ARBA00022448"/>
    </source>
</evidence>
<feature type="transmembrane region" description="Helical" evidence="7">
    <location>
        <begin position="476"/>
        <end position="495"/>
    </location>
</feature>
<dbReference type="PANTHER" id="PTHR48041:SF63">
    <property type="entry name" value="EARLY GENE AT 23, ISOFORM C"/>
    <property type="match status" value="1"/>
</dbReference>
<dbReference type="InterPro" id="IPR027417">
    <property type="entry name" value="P-loop_NTPase"/>
</dbReference>
<accession>A0ABY7DV89</accession>
<keyword evidence="3" id="KW-0813">Transport</keyword>
<feature type="domain" description="ABC transporter" evidence="8">
    <location>
        <begin position="22"/>
        <end position="268"/>
    </location>
</feature>
<organism evidence="9 10">
    <name type="scientific">Mya arenaria</name>
    <name type="common">Soft-shell clam</name>
    <dbReference type="NCBI Taxonomy" id="6604"/>
    <lineage>
        <taxon>Eukaryota</taxon>
        <taxon>Metazoa</taxon>
        <taxon>Spiralia</taxon>
        <taxon>Lophotrochozoa</taxon>
        <taxon>Mollusca</taxon>
        <taxon>Bivalvia</taxon>
        <taxon>Autobranchia</taxon>
        <taxon>Heteroconchia</taxon>
        <taxon>Euheterodonta</taxon>
        <taxon>Imparidentia</taxon>
        <taxon>Neoheterodontei</taxon>
        <taxon>Myida</taxon>
        <taxon>Myoidea</taxon>
        <taxon>Myidae</taxon>
        <taxon>Mya</taxon>
    </lineage>
</organism>
<sequence>MSPVQHEVAQSLQLWDPQGRELNTQDGRNNVVSTTWLLFRVRKSPTPTDHTAIFLLLRVKDANSTSAGKTTLLNVISGRQKLTSGEITLSGVQFGKQLRRRLGFVLQSDVLFSNLTLWETLYFTAMIRLPESVSKEDKLQRLEEIIDALDIQKCRNTVIGDNFVRGLSGGEKKRASIASELLTDPDILLLDEPTSGLDSTIALSLINQLKGVASCYNKTVIVTIHQPSSQIYHLFDALLLLSHGQVAYFGEAHEKPLEFMEKLVAVLKLEKTKLDELVQMNKTEQLIQPCKGKDNAAFIDENERNADVKVKAGDLYVLPTKHNAQNTQAKWPTNVWTQFRMLSWRNYKQSKSRIFEYHDLIYFAVTAAVCGVLFFQIPKDADVFRDRMVPTERCIILKERAGGAYRLSAYYFAKTVSELPLTLVVPSLFYTFVFWMSGLGNVRQFFMTWPIFMLSVFRAQGLGMLIGAFFTNMSVAMLVGNIVIIISMLFSGFITQKIPWWMDWARYISQIQYPLSAITIITLQGLEPISCQYPSVSLYPTCLYDINATVTSSDILKEAGIVLPLHCYISMLACLLVILRVLVYIVLRVRR</sequence>
<evidence type="ECO:0000256" key="7">
    <source>
        <dbReference type="SAM" id="Phobius"/>
    </source>
</evidence>
<keyword evidence="4 7" id="KW-0812">Transmembrane</keyword>
<evidence type="ECO:0000256" key="4">
    <source>
        <dbReference type="ARBA" id="ARBA00022692"/>
    </source>
</evidence>
<comment type="similarity">
    <text evidence="2">Belongs to the ABC transporter superfamily. ABCG family. Eye pigment precursor importer (TC 3.A.1.204) subfamily.</text>
</comment>
<evidence type="ECO:0000313" key="10">
    <source>
        <dbReference type="Proteomes" id="UP001164746"/>
    </source>
</evidence>
<dbReference type="InterPro" id="IPR003439">
    <property type="entry name" value="ABC_transporter-like_ATP-bd"/>
</dbReference>
<feature type="transmembrane region" description="Helical" evidence="7">
    <location>
        <begin position="360"/>
        <end position="378"/>
    </location>
</feature>
<dbReference type="InterPro" id="IPR050352">
    <property type="entry name" value="ABCG_transporters"/>
</dbReference>
<evidence type="ECO:0000313" key="9">
    <source>
        <dbReference type="EMBL" id="WAR01365.1"/>
    </source>
</evidence>
<proteinExistence type="inferred from homology"/>
<dbReference type="PANTHER" id="PTHR48041">
    <property type="entry name" value="ABC TRANSPORTER G FAMILY MEMBER 28"/>
    <property type="match status" value="1"/>
</dbReference>
<dbReference type="SUPFAM" id="SSF52540">
    <property type="entry name" value="P-loop containing nucleoside triphosphate hydrolases"/>
    <property type="match status" value="1"/>
</dbReference>
<gene>
    <name evidence="9" type="ORF">MAR_007923</name>
</gene>
<dbReference type="Pfam" id="PF01061">
    <property type="entry name" value="ABC2_membrane"/>
    <property type="match status" value="1"/>
</dbReference>
<keyword evidence="10" id="KW-1185">Reference proteome</keyword>
<dbReference type="InterPro" id="IPR017871">
    <property type="entry name" value="ABC_transporter-like_CS"/>
</dbReference>
<comment type="subcellular location">
    <subcellularLocation>
        <location evidence="1">Membrane</location>
        <topology evidence="1">Multi-pass membrane protein</topology>
    </subcellularLocation>
</comment>
<keyword evidence="5 7" id="KW-1133">Transmembrane helix</keyword>
<dbReference type="EMBL" id="CP111015">
    <property type="protein sequence ID" value="WAR01365.1"/>
    <property type="molecule type" value="Genomic_DNA"/>
</dbReference>
<dbReference type="Proteomes" id="UP001164746">
    <property type="component" value="Chromosome 4"/>
</dbReference>
<evidence type="ECO:0000256" key="2">
    <source>
        <dbReference type="ARBA" id="ARBA00005814"/>
    </source>
</evidence>
<dbReference type="InterPro" id="IPR013525">
    <property type="entry name" value="ABC2_TM"/>
</dbReference>